<accession>A0ABQ8MQ32</accession>
<dbReference type="GO" id="GO:0016301">
    <property type="term" value="F:kinase activity"/>
    <property type="evidence" value="ECO:0007669"/>
    <property type="project" value="UniProtKB-KW"/>
</dbReference>
<evidence type="ECO:0000256" key="1">
    <source>
        <dbReference type="SAM" id="MobiDB-lite"/>
    </source>
</evidence>
<name>A0ABQ8MQ32_LABRO</name>
<proteinExistence type="predicted"/>
<comment type="caution">
    <text evidence="2">The sequence shown here is derived from an EMBL/GenBank/DDBJ whole genome shotgun (WGS) entry which is preliminary data.</text>
</comment>
<organism evidence="2 3">
    <name type="scientific">Labeo rohita</name>
    <name type="common">Indian major carp</name>
    <name type="synonym">Cyprinus rohita</name>
    <dbReference type="NCBI Taxonomy" id="84645"/>
    <lineage>
        <taxon>Eukaryota</taxon>
        <taxon>Metazoa</taxon>
        <taxon>Chordata</taxon>
        <taxon>Craniata</taxon>
        <taxon>Vertebrata</taxon>
        <taxon>Euteleostomi</taxon>
        <taxon>Actinopterygii</taxon>
        <taxon>Neopterygii</taxon>
        <taxon>Teleostei</taxon>
        <taxon>Ostariophysi</taxon>
        <taxon>Cypriniformes</taxon>
        <taxon>Cyprinidae</taxon>
        <taxon>Labeoninae</taxon>
        <taxon>Labeonini</taxon>
        <taxon>Labeo</taxon>
    </lineage>
</organism>
<dbReference type="EMBL" id="JACTAM010000005">
    <property type="protein sequence ID" value="KAI2664959.1"/>
    <property type="molecule type" value="Genomic_DNA"/>
</dbReference>
<feature type="compositionally biased region" description="Polar residues" evidence="1">
    <location>
        <begin position="39"/>
        <end position="59"/>
    </location>
</feature>
<keyword evidence="2" id="KW-0808">Transferase</keyword>
<sequence length="176" mass="19721">MSNSFRSKQDWSIQWPTSESGKENTPVGPSDPSQWVRLQLSQSPKLHSRYSQHLCQSPQALAPPFYSPHPHSDRLTVDSHSGLFPSPLDMGHHSLPPSPRQRHFAHTPPRTPLVVNTMTPPGTPQVRRRNKLKAPGTPPPASRKLIHLLPGFTALHRSKSHEFQLGNRIDDAQTPK</sequence>
<keyword evidence="3" id="KW-1185">Reference proteome</keyword>
<evidence type="ECO:0000313" key="2">
    <source>
        <dbReference type="EMBL" id="KAI2664959.1"/>
    </source>
</evidence>
<feature type="compositionally biased region" description="Polar residues" evidence="1">
    <location>
        <begin position="1"/>
        <end position="19"/>
    </location>
</feature>
<gene>
    <name evidence="2" type="ORF">H4Q32_003284</name>
</gene>
<protein>
    <submittedName>
        <fullName evidence="2">Kinase suppressor of Ras 2</fullName>
    </submittedName>
</protein>
<reference evidence="2 3" key="1">
    <citation type="submission" date="2022-01" db="EMBL/GenBank/DDBJ databases">
        <title>A high-quality chromosome-level genome assembly of rohu carp, Labeo rohita.</title>
        <authorList>
            <person name="Arick M.A. II"/>
            <person name="Hsu C.-Y."/>
            <person name="Magbanua Z."/>
            <person name="Pechanova O."/>
            <person name="Grover C."/>
            <person name="Miller E."/>
            <person name="Thrash A."/>
            <person name="Ezzel L."/>
            <person name="Alam S."/>
            <person name="Benzie J."/>
            <person name="Hamilton M."/>
            <person name="Karsi A."/>
            <person name="Lawrence M.L."/>
            <person name="Peterson D.G."/>
        </authorList>
    </citation>
    <scope>NUCLEOTIDE SEQUENCE [LARGE SCALE GENOMIC DNA]</scope>
    <source>
        <strain evidence="3">BAU-BD-2019</strain>
        <tissue evidence="2">Blood</tissue>
    </source>
</reference>
<feature type="region of interest" description="Disordered" evidence="1">
    <location>
        <begin position="1"/>
        <end position="144"/>
    </location>
</feature>
<dbReference type="Proteomes" id="UP000830375">
    <property type="component" value="Unassembled WGS sequence"/>
</dbReference>
<evidence type="ECO:0000313" key="3">
    <source>
        <dbReference type="Proteomes" id="UP000830375"/>
    </source>
</evidence>
<keyword evidence="2" id="KW-0418">Kinase</keyword>